<protein>
    <submittedName>
        <fullName evidence="2">Uncharacterized protein</fullName>
    </submittedName>
</protein>
<name>A0A1H9R8V5_9BACI</name>
<gene>
    <name evidence="2" type="ORF">SAMN02787113_04356</name>
</gene>
<dbReference type="AlphaFoldDB" id="A0A1H9R8V5"/>
<comment type="caution">
    <text evidence="2">The sequence shown here is derived from an EMBL/GenBank/DDBJ whole genome shotgun (WGS) entry which is preliminary data.</text>
</comment>
<dbReference type="RefSeq" id="WP_008177390.1">
    <property type="nucleotide sequence ID" value="NZ_BJOM01000048.1"/>
</dbReference>
<evidence type="ECO:0000313" key="3">
    <source>
        <dbReference type="Proteomes" id="UP000199410"/>
    </source>
</evidence>
<evidence type="ECO:0000256" key="1">
    <source>
        <dbReference type="SAM" id="Phobius"/>
    </source>
</evidence>
<dbReference type="EMBL" id="FOEL01000021">
    <property type="protein sequence ID" value="SER68373.1"/>
    <property type="molecule type" value="Genomic_DNA"/>
</dbReference>
<accession>A0A1H9R8V5</accession>
<evidence type="ECO:0000313" key="2">
    <source>
        <dbReference type="EMBL" id="SER68373.1"/>
    </source>
</evidence>
<keyword evidence="1" id="KW-0472">Membrane</keyword>
<reference evidence="2 3" key="1">
    <citation type="submission" date="2016-10" db="EMBL/GenBank/DDBJ databases">
        <authorList>
            <person name="Varghese N."/>
            <person name="Submissions S."/>
        </authorList>
    </citation>
    <scope>NUCLEOTIDE SEQUENCE [LARGE SCALE GENOMIC DNA]</scope>
    <source>
        <strain evidence="2 3">TC-13</strain>
    </source>
</reference>
<feature type="transmembrane region" description="Helical" evidence="1">
    <location>
        <begin position="65"/>
        <end position="83"/>
    </location>
</feature>
<keyword evidence="1" id="KW-0812">Transmembrane</keyword>
<proteinExistence type="predicted"/>
<keyword evidence="1" id="KW-1133">Transmembrane helix</keyword>
<organism evidence="2 3">
    <name type="scientific">Lysinibacillus fusiformis</name>
    <dbReference type="NCBI Taxonomy" id="28031"/>
    <lineage>
        <taxon>Bacteria</taxon>
        <taxon>Bacillati</taxon>
        <taxon>Bacillota</taxon>
        <taxon>Bacilli</taxon>
        <taxon>Bacillales</taxon>
        <taxon>Bacillaceae</taxon>
        <taxon>Lysinibacillus</taxon>
    </lineage>
</organism>
<dbReference type="Proteomes" id="UP000199410">
    <property type="component" value="Unassembled WGS sequence"/>
</dbReference>
<sequence>MNKCPNCLASNPFKKVYRDGLVFVKCEYCNTIFEDTSTRKTREVSERVRNEVQNDVQKEKSSGKALAIGIGLMILYFIIDTISKLY</sequence>